<dbReference type="RefSeq" id="WP_182153053.1">
    <property type="nucleotide sequence ID" value="NZ_JACEZU010000003.1"/>
</dbReference>
<evidence type="ECO:0000313" key="2">
    <source>
        <dbReference type="Proteomes" id="UP000573499"/>
    </source>
</evidence>
<keyword evidence="2" id="KW-1185">Reference proteome</keyword>
<protein>
    <submittedName>
        <fullName evidence="1">Uncharacterized protein</fullName>
    </submittedName>
</protein>
<reference evidence="1 2" key="1">
    <citation type="submission" date="2020-07" db="EMBL/GenBank/DDBJ databases">
        <title>Novel species isolated from subtropical streams in China.</title>
        <authorList>
            <person name="Lu H."/>
        </authorList>
    </citation>
    <scope>NUCLEOTIDE SEQUENCE [LARGE SCALE GENOMIC DNA]</scope>
    <source>
        <strain evidence="1 2">LX47W</strain>
    </source>
</reference>
<evidence type="ECO:0000313" key="1">
    <source>
        <dbReference type="EMBL" id="MBA5687240.1"/>
    </source>
</evidence>
<organism evidence="1 2">
    <name type="scientific">Rugamonas apoptosis</name>
    <dbReference type="NCBI Taxonomy" id="2758570"/>
    <lineage>
        <taxon>Bacteria</taxon>
        <taxon>Pseudomonadati</taxon>
        <taxon>Pseudomonadota</taxon>
        <taxon>Betaproteobacteria</taxon>
        <taxon>Burkholderiales</taxon>
        <taxon>Oxalobacteraceae</taxon>
        <taxon>Telluria group</taxon>
        <taxon>Rugamonas</taxon>
    </lineage>
</organism>
<dbReference type="Proteomes" id="UP000573499">
    <property type="component" value="Unassembled WGS sequence"/>
</dbReference>
<dbReference type="AlphaFoldDB" id="A0A7W2IJY4"/>
<accession>A0A7W2IJY4</accession>
<proteinExistence type="predicted"/>
<sequence length="75" mass="7776">MDSQIAIDQAGIIYTIAVPSNIVCSMDQSGNIAMMRIPELSAIPMGGIGAMIGAPDGTLHISVMTLGAQILKITF</sequence>
<comment type="caution">
    <text evidence="1">The sequence shown here is derived from an EMBL/GenBank/DDBJ whole genome shotgun (WGS) entry which is preliminary data.</text>
</comment>
<dbReference type="EMBL" id="JACEZU010000003">
    <property type="protein sequence ID" value="MBA5687240.1"/>
    <property type="molecule type" value="Genomic_DNA"/>
</dbReference>
<gene>
    <name evidence="1" type="ORF">H3H39_09315</name>
</gene>
<name>A0A7W2IJY4_9BURK</name>